<protein>
    <submittedName>
        <fullName evidence="3">Uncharacterized protein</fullName>
    </submittedName>
</protein>
<accession>A0A6J8D3S8</accession>
<keyword evidence="1" id="KW-0472">Membrane</keyword>
<evidence type="ECO:0000313" key="4">
    <source>
        <dbReference type="Proteomes" id="UP000507470"/>
    </source>
</evidence>
<evidence type="ECO:0000256" key="2">
    <source>
        <dbReference type="SAM" id="SignalP"/>
    </source>
</evidence>
<sequence length="160" mass="17212">MKSKIVFVLLCGELVGLFVSAEGDTSSSSSDGTIIGAVLGSICVMLVVVTCFIIVVCCKSKMCSVQPDEDVQRNTTNITVNLDRPPLGPPRYSSLFPNTRLPPLTNTTSRSIENYTCEQEHTVNATSSSLHGHSIRPSCIPAILPPSYTPNIISTPELRD</sequence>
<feature type="transmembrane region" description="Helical" evidence="1">
    <location>
        <begin position="33"/>
        <end position="57"/>
    </location>
</feature>
<keyword evidence="2" id="KW-0732">Signal</keyword>
<reference evidence="3 4" key="1">
    <citation type="submission" date="2020-06" db="EMBL/GenBank/DDBJ databases">
        <authorList>
            <person name="Li R."/>
            <person name="Bekaert M."/>
        </authorList>
    </citation>
    <scope>NUCLEOTIDE SEQUENCE [LARGE SCALE GENOMIC DNA]</scope>
    <source>
        <strain evidence="4">wild</strain>
    </source>
</reference>
<dbReference type="OrthoDB" id="10323072at2759"/>
<feature type="chain" id="PRO_5026956708" evidence="2">
    <location>
        <begin position="24"/>
        <end position="160"/>
    </location>
</feature>
<keyword evidence="1" id="KW-0812">Transmembrane</keyword>
<dbReference type="AlphaFoldDB" id="A0A6J8D3S8"/>
<proteinExistence type="predicted"/>
<keyword evidence="1" id="KW-1133">Transmembrane helix</keyword>
<evidence type="ECO:0000256" key="1">
    <source>
        <dbReference type="SAM" id="Phobius"/>
    </source>
</evidence>
<gene>
    <name evidence="3" type="ORF">MCOR_36477</name>
</gene>
<dbReference type="Proteomes" id="UP000507470">
    <property type="component" value="Unassembled WGS sequence"/>
</dbReference>
<organism evidence="3 4">
    <name type="scientific">Mytilus coruscus</name>
    <name type="common">Sea mussel</name>
    <dbReference type="NCBI Taxonomy" id="42192"/>
    <lineage>
        <taxon>Eukaryota</taxon>
        <taxon>Metazoa</taxon>
        <taxon>Spiralia</taxon>
        <taxon>Lophotrochozoa</taxon>
        <taxon>Mollusca</taxon>
        <taxon>Bivalvia</taxon>
        <taxon>Autobranchia</taxon>
        <taxon>Pteriomorphia</taxon>
        <taxon>Mytilida</taxon>
        <taxon>Mytiloidea</taxon>
        <taxon>Mytilidae</taxon>
        <taxon>Mytilinae</taxon>
        <taxon>Mytilus</taxon>
    </lineage>
</organism>
<name>A0A6J8D3S8_MYTCO</name>
<evidence type="ECO:0000313" key="3">
    <source>
        <dbReference type="EMBL" id="CAC5402539.1"/>
    </source>
</evidence>
<keyword evidence="4" id="KW-1185">Reference proteome</keyword>
<feature type="signal peptide" evidence="2">
    <location>
        <begin position="1"/>
        <end position="23"/>
    </location>
</feature>
<dbReference type="EMBL" id="CACVKT020006521">
    <property type="protein sequence ID" value="CAC5402539.1"/>
    <property type="molecule type" value="Genomic_DNA"/>
</dbReference>